<protein>
    <submittedName>
        <fullName evidence="1">6008_t:CDS:1</fullName>
    </submittedName>
</protein>
<feature type="non-terminal residue" evidence="1">
    <location>
        <position position="1"/>
    </location>
</feature>
<keyword evidence="2" id="KW-1185">Reference proteome</keyword>
<organism evidence="1 2">
    <name type="scientific">Acaulospora colombiana</name>
    <dbReference type="NCBI Taxonomy" id="27376"/>
    <lineage>
        <taxon>Eukaryota</taxon>
        <taxon>Fungi</taxon>
        <taxon>Fungi incertae sedis</taxon>
        <taxon>Mucoromycota</taxon>
        <taxon>Glomeromycotina</taxon>
        <taxon>Glomeromycetes</taxon>
        <taxon>Diversisporales</taxon>
        <taxon>Acaulosporaceae</taxon>
        <taxon>Acaulospora</taxon>
    </lineage>
</organism>
<name>A0ACA9P4Y1_9GLOM</name>
<accession>A0ACA9P4Y1</accession>
<dbReference type="EMBL" id="CAJVPT010029938">
    <property type="protein sequence ID" value="CAG8692527.1"/>
    <property type="molecule type" value="Genomic_DNA"/>
</dbReference>
<evidence type="ECO:0000313" key="2">
    <source>
        <dbReference type="Proteomes" id="UP000789525"/>
    </source>
</evidence>
<dbReference type="Proteomes" id="UP000789525">
    <property type="component" value="Unassembled WGS sequence"/>
</dbReference>
<proteinExistence type="predicted"/>
<gene>
    <name evidence="1" type="ORF">ACOLOM_LOCUS9886</name>
</gene>
<sequence length="87" mass="9825">GSIDGLGQRLLGEFYLKFPGHNESIISTVSTQVAPTSSARRKKLERVSVPAELHDSQFAVQRVIEKKSSREAEKRNQRQQANKYKGR</sequence>
<comment type="caution">
    <text evidence="1">The sequence shown here is derived from an EMBL/GenBank/DDBJ whole genome shotgun (WGS) entry which is preliminary data.</text>
</comment>
<evidence type="ECO:0000313" key="1">
    <source>
        <dbReference type="EMBL" id="CAG8692527.1"/>
    </source>
</evidence>
<reference evidence="1" key="1">
    <citation type="submission" date="2021-06" db="EMBL/GenBank/DDBJ databases">
        <authorList>
            <person name="Kallberg Y."/>
            <person name="Tangrot J."/>
            <person name="Rosling A."/>
        </authorList>
    </citation>
    <scope>NUCLEOTIDE SEQUENCE</scope>
    <source>
        <strain evidence="1">CL356</strain>
    </source>
</reference>